<evidence type="ECO:0000256" key="7">
    <source>
        <dbReference type="ARBA" id="ARBA00023235"/>
    </source>
</evidence>
<evidence type="ECO:0000256" key="3">
    <source>
        <dbReference type="ARBA" id="ARBA00022490"/>
    </source>
</evidence>
<feature type="binding site" evidence="14">
    <location>
        <position position="170"/>
    </location>
    <ligand>
        <name>Mg(2+)</name>
        <dbReference type="ChEBI" id="CHEBI:18420"/>
    </ligand>
</feature>
<dbReference type="SFLD" id="SFLDF00046">
    <property type="entry name" value="beta-phosphoglucomutase"/>
    <property type="match status" value="1"/>
</dbReference>
<evidence type="ECO:0000256" key="15">
    <source>
        <dbReference type="PIRSR" id="PIRSR610972-4"/>
    </source>
</evidence>
<evidence type="ECO:0000256" key="4">
    <source>
        <dbReference type="ARBA" id="ARBA00022553"/>
    </source>
</evidence>
<dbReference type="RefSeq" id="WP_077276284.1">
    <property type="nucleotide sequence ID" value="NZ_CP019609.1"/>
</dbReference>
<feature type="binding site" evidence="14">
    <location>
        <position position="8"/>
    </location>
    <ligand>
        <name>Mg(2+)</name>
        <dbReference type="ChEBI" id="CHEBI:18420"/>
    </ligand>
</feature>
<dbReference type="KEGG" id="vpi:BW732_08215"/>
<proteinExistence type="inferred from homology"/>
<dbReference type="GO" id="GO:0008801">
    <property type="term" value="F:beta-phosphoglucomutase activity"/>
    <property type="evidence" value="ECO:0007669"/>
    <property type="project" value="UniProtKB-EC"/>
</dbReference>
<comment type="cofactor">
    <cofactor evidence="14">
        <name>Mg(2+)</name>
        <dbReference type="ChEBI" id="CHEBI:18420"/>
    </cofactor>
    <text evidence="14">Binds 2 magnesium ions per subunit.</text>
</comment>
<keyword evidence="8" id="KW-0119">Carbohydrate metabolism</keyword>
<keyword evidence="6 14" id="KW-0460">Magnesium</keyword>
<feature type="binding site" evidence="13">
    <location>
        <position position="24"/>
    </location>
    <ligand>
        <name>substrate</name>
    </ligand>
</feature>
<keyword evidence="5 14" id="KW-0479">Metal-binding</keyword>
<keyword evidence="7" id="KW-0413">Isomerase</keyword>
<evidence type="ECO:0000256" key="11">
    <source>
        <dbReference type="ARBA" id="ARBA00044991"/>
    </source>
</evidence>
<evidence type="ECO:0000256" key="12">
    <source>
        <dbReference type="PIRSR" id="PIRSR610972-1"/>
    </source>
</evidence>
<feature type="active site" description="Proton donor/acceptor" evidence="12">
    <location>
        <position position="10"/>
    </location>
</feature>
<dbReference type="STRING" id="633807.BW732_08215"/>
<dbReference type="PANTHER" id="PTHR46193:SF18">
    <property type="entry name" value="HEXITOL PHOSPHATASE B"/>
    <property type="match status" value="1"/>
</dbReference>
<dbReference type="SFLD" id="SFLDS00003">
    <property type="entry name" value="Haloacid_Dehalogenase"/>
    <property type="match status" value="1"/>
</dbReference>
<comment type="catalytic activity">
    <reaction evidence="9">
        <text>beta-D-glucose 1-phosphate = beta-D-glucose 6-phosphate</text>
        <dbReference type="Rhea" id="RHEA:20113"/>
        <dbReference type="ChEBI" id="CHEBI:57684"/>
        <dbReference type="ChEBI" id="CHEBI:58247"/>
        <dbReference type="EC" id="5.4.2.6"/>
    </reaction>
</comment>
<feature type="binding site" evidence="14">
    <location>
        <position position="171"/>
    </location>
    <ligand>
        <name>Mg(2+)</name>
        <dbReference type="ChEBI" id="CHEBI:18420"/>
    </ligand>
</feature>
<evidence type="ECO:0000313" key="16">
    <source>
        <dbReference type="EMBL" id="AQP54207.1"/>
    </source>
</evidence>
<evidence type="ECO:0000256" key="1">
    <source>
        <dbReference type="ARBA" id="ARBA00004496"/>
    </source>
</evidence>
<dbReference type="Gene3D" id="1.10.150.240">
    <property type="entry name" value="Putative phosphatase, domain 2"/>
    <property type="match status" value="1"/>
</dbReference>
<feature type="binding site" evidence="14">
    <location>
        <position position="10"/>
    </location>
    <ligand>
        <name>Mg(2+)</name>
        <dbReference type="ChEBI" id="CHEBI:18420"/>
    </ligand>
</feature>
<dbReference type="Proteomes" id="UP000188246">
    <property type="component" value="Chromosome"/>
</dbReference>
<accession>A0A1Q2D783</accession>
<dbReference type="NCBIfam" id="TIGR01509">
    <property type="entry name" value="HAD-SF-IA-v3"/>
    <property type="match status" value="1"/>
</dbReference>
<keyword evidence="17" id="KW-1185">Reference proteome</keyword>
<evidence type="ECO:0000313" key="17">
    <source>
        <dbReference type="Proteomes" id="UP000188246"/>
    </source>
</evidence>
<name>A0A1Q2D783_9ENTE</name>
<dbReference type="InterPro" id="IPR006439">
    <property type="entry name" value="HAD-SF_hydro_IA"/>
</dbReference>
<dbReference type="FunFam" id="1.10.150.240:FF:000010">
    <property type="entry name" value="Beta-phosphoglucomutase"/>
    <property type="match status" value="1"/>
</dbReference>
<dbReference type="GO" id="GO:0005975">
    <property type="term" value="P:carbohydrate metabolic process"/>
    <property type="evidence" value="ECO:0007669"/>
    <property type="project" value="InterPro"/>
</dbReference>
<feature type="binding site" evidence="13">
    <location>
        <position position="77"/>
    </location>
    <ligand>
        <name>substrate</name>
    </ligand>
</feature>
<dbReference type="AlphaFoldDB" id="A0A1Q2D783"/>
<feature type="binding site" evidence="13">
    <location>
        <position position="51"/>
    </location>
    <ligand>
        <name>substrate</name>
    </ligand>
</feature>
<dbReference type="SUPFAM" id="SSF56784">
    <property type="entry name" value="HAD-like"/>
    <property type="match status" value="1"/>
</dbReference>
<dbReference type="GO" id="GO:0005737">
    <property type="term" value="C:cytoplasm"/>
    <property type="evidence" value="ECO:0007669"/>
    <property type="project" value="UniProtKB-SubCell"/>
</dbReference>
<dbReference type="Pfam" id="PF00702">
    <property type="entry name" value="Hydrolase"/>
    <property type="match status" value="1"/>
</dbReference>
<evidence type="ECO:0000256" key="13">
    <source>
        <dbReference type="PIRSR" id="PIRSR610972-2"/>
    </source>
</evidence>
<dbReference type="InterPro" id="IPR023214">
    <property type="entry name" value="HAD_sf"/>
</dbReference>
<dbReference type="InterPro" id="IPR010972">
    <property type="entry name" value="Beta-PGM"/>
</dbReference>
<keyword evidence="3" id="KW-0963">Cytoplasm</keyword>
<evidence type="ECO:0000256" key="9">
    <source>
        <dbReference type="ARBA" id="ARBA00044926"/>
    </source>
</evidence>
<evidence type="ECO:0000256" key="6">
    <source>
        <dbReference type="ARBA" id="ARBA00022842"/>
    </source>
</evidence>
<dbReference type="CDD" id="cd02598">
    <property type="entry name" value="HAD_BPGM"/>
    <property type="match status" value="1"/>
</dbReference>
<dbReference type="EC" id="5.4.2.6" evidence="10"/>
<evidence type="ECO:0000256" key="14">
    <source>
        <dbReference type="PIRSR" id="PIRSR610972-3"/>
    </source>
</evidence>
<evidence type="ECO:0000256" key="10">
    <source>
        <dbReference type="ARBA" id="ARBA00044968"/>
    </source>
</evidence>
<sequence length="221" mass="23948">MFKGVLFDLDGVITDTAEYHYKAWKKLADDLGITIDRKFNESLKGVSREDSLRLILEYGEMTDQITDAQFQALATEKNDNYVVMIEEFSEADVFPGILPLLKALKQHKIKIALASASKNGPILLEKMHISDYFDAIVNPASVPNGKPAPDIFIAAAESINVPVTDCIGIEDSKAGIAAIKASGVLPIGVGQAADLGSDIALVDATDKLTFDYLTTVWASKQ</sequence>
<reference evidence="16 17" key="1">
    <citation type="journal article" date="2010" name="Int. J. Syst. Evol. Microbiol.">
        <title>Vagococcus penaei sp. nov., isolated from spoilage microbiota of cooked shrimp (Penaeus vannamei).</title>
        <authorList>
            <person name="Jaffres E."/>
            <person name="Prevost H."/>
            <person name="Rossero A."/>
            <person name="Joffraud J.J."/>
            <person name="Dousset X."/>
        </authorList>
    </citation>
    <scope>NUCLEOTIDE SEQUENCE [LARGE SCALE GENOMIC DNA]</scope>
    <source>
        <strain evidence="16 17">CD276</strain>
    </source>
</reference>
<keyword evidence="4" id="KW-0597">Phosphoprotein</keyword>
<dbReference type="EMBL" id="CP019609">
    <property type="protein sequence ID" value="AQP54207.1"/>
    <property type="molecule type" value="Genomic_DNA"/>
</dbReference>
<feature type="site" description="Important for catalytic activity and assists the phosphoryl transfer reaction to Asp8 by balancing charge and orienting the reacting groups" evidence="15">
    <location>
        <position position="146"/>
    </location>
</feature>
<dbReference type="InterPro" id="IPR036412">
    <property type="entry name" value="HAD-like_sf"/>
</dbReference>
<evidence type="ECO:0000256" key="2">
    <source>
        <dbReference type="ARBA" id="ARBA00006171"/>
    </source>
</evidence>
<dbReference type="SFLD" id="SFLDG01129">
    <property type="entry name" value="C1.5:_HAD__Beta-PGM__Phosphata"/>
    <property type="match status" value="1"/>
</dbReference>
<dbReference type="GO" id="GO:0000287">
    <property type="term" value="F:magnesium ion binding"/>
    <property type="evidence" value="ECO:0007669"/>
    <property type="project" value="InterPro"/>
</dbReference>
<dbReference type="InterPro" id="IPR023198">
    <property type="entry name" value="PGP-like_dom2"/>
</dbReference>
<feature type="active site" description="Nucleophile" evidence="12">
    <location>
        <position position="8"/>
    </location>
</feature>
<dbReference type="SFLD" id="SFLDG01135">
    <property type="entry name" value="C1.5.6:_HAD__Beta-PGM__Phospha"/>
    <property type="match status" value="1"/>
</dbReference>
<dbReference type="InterPro" id="IPR051600">
    <property type="entry name" value="Beta-PGM-like"/>
</dbReference>
<evidence type="ECO:0000256" key="8">
    <source>
        <dbReference type="ARBA" id="ARBA00023277"/>
    </source>
</evidence>
<feature type="binding site" evidence="13">
    <location>
        <begin position="115"/>
        <end position="119"/>
    </location>
    <ligand>
        <name>substrate</name>
    </ligand>
</feature>
<dbReference type="OrthoDB" id="9797743at2"/>
<dbReference type="PANTHER" id="PTHR46193">
    <property type="entry name" value="6-PHOSPHOGLUCONATE PHOSPHATASE"/>
    <property type="match status" value="1"/>
</dbReference>
<organism evidence="16 17">
    <name type="scientific">Vagococcus penaei</name>
    <dbReference type="NCBI Taxonomy" id="633807"/>
    <lineage>
        <taxon>Bacteria</taxon>
        <taxon>Bacillati</taxon>
        <taxon>Bacillota</taxon>
        <taxon>Bacilli</taxon>
        <taxon>Lactobacillales</taxon>
        <taxon>Enterococcaceae</taxon>
        <taxon>Vagococcus</taxon>
    </lineage>
</organism>
<feature type="site" description="Important for catalytic activity and assists the phosphoryl transfer reaction to Asp8 by balancing charge and orienting the reacting groups" evidence="15">
    <location>
        <position position="115"/>
    </location>
</feature>
<dbReference type="NCBIfam" id="TIGR01990">
    <property type="entry name" value="bPGM"/>
    <property type="match status" value="1"/>
</dbReference>
<gene>
    <name evidence="16" type="ORF">BW732_08215</name>
</gene>
<protein>
    <recommendedName>
        <fullName evidence="11">Beta-phosphoglucomutase</fullName>
        <ecNumber evidence="10">5.4.2.6</ecNumber>
    </recommendedName>
</protein>
<dbReference type="NCBIfam" id="TIGR02009">
    <property type="entry name" value="PGMB-YQAB-SF"/>
    <property type="match status" value="1"/>
</dbReference>
<dbReference type="InterPro" id="IPR010976">
    <property type="entry name" value="B-phosphoglucomutase_hydrolase"/>
</dbReference>
<evidence type="ECO:0000256" key="5">
    <source>
        <dbReference type="ARBA" id="ARBA00022723"/>
    </source>
</evidence>
<feature type="binding site" evidence="13">
    <location>
        <position position="146"/>
    </location>
    <ligand>
        <name>substrate</name>
    </ligand>
</feature>
<comment type="subcellular location">
    <subcellularLocation>
        <location evidence="1">Cytoplasm</location>
    </subcellularLocation>
</comment>
<feature type="binding site" evidence="13">
    <location>
        <begin position="43"/>
        <end position="48"/>
    </location>
    <ligand>
        <name>substrate</name>
    </ligand>
</feature>
<feature type="binding site" evidence="13">
    <location>
        <begin position="8"/>
        <end position="10"/>
    </location>
    <ligand>
        <name>substrate</name>
    </ligand>
</feature>
<comment type="similarity">
    <text evidence="2">Belongs to the HAD-like hydrolase superfamily. CbbY/CbbZ/Gph/YieH family.</text>
</comment>
<dbReference type="Gene3D" id="3.40.50.1000">
    <property type="entry name" value="HAD superfamily/HAD-like"/>
    <property type="match status" value="1"/>
</dbReference>